<dbReference type="OrthoDB" id="10001110at2759"/>
<evidence type="ECO:0000313" key="10">
    <source>
        <dbReference type="EMBL" id="CAF3844231.1"/>
    </source>
</evidence>
<dbReference type="EMBL" id="CAJNOM010000033">
    <property type="protein sequence ID" value="CAF0865881.1"/>
    <property type="molecule type" value="Genomic_DNA"/>
</dbReference>
<evidence type="ECO:0000313" key="2">
    <source>
        <dbReference type="EMBL" id="CAF0741181.1"/>
    </source>
</evidence>
<dbReference type="EMBL" id="CAJNOE010000018">
    <property type="protein sequence ID" value="CAF0741181.1"/>
    <property type="molecule type" value="Genomic_DNA"/>
</dbReference>
<dbReference type="Proteomes" id="UP000663845">
    <property type="component" value="Unassembled WGS sequence"/>
</dbReference>
<reference evidence="8" key="1">
    <citation type="submission" date="2021-02" db="EMBL/GenBank/DDBJ databases">
        <authorList>
            <person name="Nowell W R."/>
        </authorList>
    </citation>
    <scope>NUCLEOTIDE SEQUENCE</scope>
</reference>
<accession>A0A818NJY1</accession>
<evidence type="ECO:0000313" key="6">
    <source>
        <dbReference type="EMBL" id="CAF0776745.1"/>
    </source>
</evidence>
<dbReference type="AlphaFoldDB" id="A0A818NJY1"/>
<proteinExistence type="predicted"/>
<sequence length="97" mass="11368">MKPVLSVLLIFLLVIVVVHYSSASINHINKRYYYDTWDTNNDVSSNGYDESIKIFPFRQKSYKKDDPCANKPLWYLKYQARLGKLSPFYDCLSIHGL</sequence>
<evidence type="ECO:0000313" key="5">
    <source>
        <dbReference type="EMBL" id="CAF0757303.1"/>
    </source>
</evidence>
<dbReference type="EMBL" id="CAJOAY010001447">
    <property type="protein sequence ID" value="CAF3844231.1"/>
    <property type="molecule type" value="Genomic_DNA"/>
</dbReference>
<feature type="signal peptide" evidence="1">
    <location>
        <begin position="1"/>
        <end position="23"/>
    </location>
</feature>
<evidence type="ECO:0000313" key="4">
    <source>
        <dbReference type="EMBL" id="CAF0753893.1"/>
    </source>
</evidence>
<dbReference type="EMBL" id="CAJNOM010000003">
    <property type="protein sequence ID" value="CAF0745243.1"/>
    <property type="molecule type" value="Genomic_DNA"/>
</dbReference>
<evidence type="ECO:0000313" key="9">
    <source>
        <dbReference type="EMBL" id="CAF3826495.1"/>
    </source>
</evidence>
<dbReference type="EMBL" id="CAJOBB010000202">
    <property type="protein sequence ID" value="CAF3608086.1"/>
    <property type="molecule type" value="Genomic_DNA"/>
</dbReference>
<evidence type="ECO:0000313" key="11">
    <source>
        <dbReference type="Proteomes" id="UP000663832"/>
    </source>
</evidence>
<evidence type="ECO:0000256" key="1">
    <source>
        <dbReference type="SAM" id="SignalP"/>
    </source>
</evidence>
<dbReference type="Proteomes" id="UP000663891">
    <property type="component" value="Unassembled WGS sequence"/>
</dbReference>
<protein>
    <submittedName>
        <fullName evidence="8">Uncharacterized protein</fullName>
    </submittedName>
</protein>
<comment type="caution">
    <text evidence="8">The sequence shown here is derived from an EMBL/GenBank/DDBJ whole genome shotgun (WGS) entry which is preliminary data.</text>
</comment>
<evidence type="ECO:0000313" key="12">
    <source>
        <dbReference type="Proteomes" id="UP000663868"/>
    </source>
</evidence>
<gene>
    <name evidence="5" type="ORF">BJG266_LOCUS2804</name>
    <name evidence="2" type="ORF">IZO911_LOCUS3552</name>
    <name evidence="6" type="ORF">JYZ213_LOCUS3936</name>
    <name evidence="8" type="ORF">KXQ929_LOCUS5492</name>
    <name evidence="10" type="ORF">OKA104_LOCUS21090</name>
    <name evidence="9" type="ORF">OXD698_LOCUS19779</name>
    <name evidence="3" type="ORF">QVE165_LOCUS1157</name>
    <name evidence="7" type="ORF">QVE165_LOCUS7628</name>
    <name evidence="4" type="ORF">VCS650_LOCUS1412</name>
</gene>
<name>A0A818NJY1_9BILA</name>
<dbReference type="Proteomes" id="UP000663860">
    <property type="component" value="Unassembled WGS sequence"/>
</dbReference>
<dbReference type="Proteomes" id="UP000663881">
    <property type="component" value="Unassembled WGS sequence"/>
</dbReference>
<keyword evidence="1" id="KW-0732">Signal</keyword>
<dbReference type="EMBL" id="CAJNOI010000006">
    <property type="protein sequence ID" value="CAF0757303.1"/>
    <property type="molecule type" value="Genomic_DNA"/>
</dbReference>
<feature type="chain" id="PRO_5036233667" evidence="1">
    <location>
        <begin position="24"/>
        <end position="97"/>
    </location>
</feature>
<evidence type="ECO:0000313" key="7">
    <source>
        <dbReference type="EMBL" id="CAF0865881.1"/>
    </source>
</evidence>
<evidence type="ECO:0000313" key="8">
    <source>
        <dbReference type="EMBL" id="CAF3608086.1"/>
    </source>
</evidence>
<organism evidence="8 12">
    <name type="scientific">Adineta steineri</name>
    <dbReference type="NCBI Taxonomy" id="433720"/>
    <lineage>
        <taxon>Eukaryota</taxon>
        <taxon>Metazoa</taxon>
        <taxon>Spiralia</taxon>
        <taxon>Gnathifera</taxon>
        <taxon>Rotifera</taxon>
        <taxon>Eurotatoria</taxon>
        <taxon>Bdelloidea</taxon>
        <taxon>Adinetida</taxon>
        <taxon>Adinetidae</taxon>
        <taxon>Adineta</taxon>
    </lineage>
</organism>
<dbReference type="EMBL" id="CAJNOG010000021">
    <property type="protein sequence ID" value="CAF0776745.1"/>
    <property type="molecule type" value="Genomic_DNA"/>
</dbReference>
<dbReference type="Proteomes" id="UP000663877">
    <property type="component" value="Unassembled WGS sequence"/>
</dbReference>
<dbReference type="EMBL" id="CAJNON010000006">
    <property type="protein sequence ID" value="CAF0753893.1"/>
    <property type="molecule type" value="Genomic_DNA"/>
</dbReference>
<dbReference type="Proteomes" id="UP000663868">
    <property type="component" value="Unassembled WGS sequence"/>
</dbReference>
<keyword evidence="11" id="KW-1185">Reference proteome</keyword>
<dbReference type="Proteomes" id="UP000663832">
    <property type="component" value="Unassembled WGS sequence"/>
</dbReference>
<dbReference type="Proteomes" id="UP000663844">
    <property type="component" value="Unassembled WGS sequence"/>
</dbReference>
<evidence type="ECO:0000313" key="3">
    <source>
        <dbReference type="EMBL" id="CAF0745243.1"/>
    </source>
</evidence>
<dbReference type="EMBL" id="CAJOAZ010001537">
    <property type="protein sequence ID" value="CAF3826495.1"/>
    <property type="molecule type" value="Genomic_DNA"/>
</dbReference>